<evidence type="ECO:0000313" key="1">
    <source>
        <dbReference type="EMBL" id="XDQ49864.1"/>
    </source>
</evidence>
<dbReference type="RefSeq" id="WP_369228394.1">
    <property type="nucleotide sequence ID" value="NZ_CP163441.1"/>
</dbReference>
<organism evidence="1">
    <name type="scientific">Streptomyces sp. R39</name>
    <dbReference type="NCBI Taxonomy" id="3238631"/>
    <lineage>
        <taxon>Bacteria</taxon>
        <taxon>Bacillati</taxon>
        <taxon>Actinomycetota</taxon>
        <taxon>Actinomycetes</taxon>
        <taxon>Kitasatosporales</taxon>
        <taxon>Streptomycetaceae</taxon>
        <taxon>Streptomyces</taxon>
    </lineage>
</organism>
<sequence>MGEPEPSLRARHLDFADIDSDHRPMVPRPAQLDRILATAAGTD</sequence>
<dbReference type="EMBL" id="CP163441">
    <property type="protein sequence ID" value="XDQ49864.1"/>
    <property type="molecule type" value="Genomic_DNA"/>
</dbReference>
<protein>
    <recommendedName>
        <fullName evidence="2">Alpha/beta hydrolase</fullName>
    </recommendedName>
</protein>
<accession>A0AB39RA46</accession>
<reference evidence="1" key="1">
    <citation type="submission" date="2024-07" db="EMBL/GenBank/DDBJ databases">
        <authorList>
            <person name="Yu S.T."/>
        </authorList>
    </citation>
    <scope>NUCLEOTIDE SEQUENCE</scope>
    <source>
        <strain evidence="1">R39</strain>
    </source>
</reference>
<name>A0AB39RA46_9ACTN</name>
<gene>
    <name evidence="1" type="ORF">AB5J52_30475</name>
</gene>
<proteinExistence type="predicted"/>
<evidence type="ECO:0008006" key="2">
    <source>
        <dbReference type="Google" id="ProtNLM"/>
    </source>
</evidence>
<dbReference type="AlphaFoldDB" id="A0AB39RA46"/>